<dbReference type="AlphaFoldDB" id="A0A6A5BY40"/>
<dbReference type="Gene3D" id="3.30.530.20">
    <property type="match status" value="1"/>
</dbReference>
<keyword evidence="3" id="KW-1185">Reference proteome</keyword>
<evidence type="ECO:0000313" key="3">
    <source>
        <dbReference type="Proteomes" id="UP000444721"/>
    </source>
</evidence>
<dbReference type="OrthoDB" id="10248372at2759"/>
<dbReference type="Proteomes" id="UP000444721">
    <property type="component" value="Unassembled WGS sequence"/>
</dbReference>
<dbReference type="InterPro" id="IPR023393">
    <property type="entry name" value="START-like_dom_sf"/>
</dbReference>
<dbReference type="VEuPathDB" id="AmoebaDB:NF0019210"/>
<dbReference type="VEuPathDB" id="AmoebaDB:FDP41_013490"/>
<dbReference type="VEuPathDB" id="AmoebaDB:NfTy_028520"/>
<dbReference type="GeneID" id="68120705"/>
<gene>
    <name evidence="2" type="ORF">FDP41_013490</name>
</gene>
<dbReference type="InterPro" id="IPR005031">
    <property type="entry name" value="COQ10_START"/>
</dbReference>
<name>A0A6A5BY40_NAEFO</name>
<evidence type="ECO:0000259" key="1">
    <source>
        <dbReference type="Pfam" id="PF03364"/>
    </source>
</evidence>
<reference evidence="2 3" key="1">
    <citation type="journal article" date="2019" name="Sci. Rep.">
        <title>Nanopore sequencing improves the draft genome of the human pathogenic amoeba Naegleria fowleri.</title>
        <authorList>
            <person name="Liechti N."/>
            <person name="Schurch N."/>
            <person name="Bruggmann R."/>
            <person name="Wittwer M."/>
        </authorList>
    </citation>
    <scope>NUCLEOTIDE SEQUENCE [LARGE SCALE GENOMIC DNA]</scope>
    <source>
        <strain evidence="2 3">ATCC 30894</strain>
    </source>
</reference>
<comment type="caution">
    <text evidence="2">The sequence shown here is derived from an EMBL/GenBank/DDBJ whole genome shotgun (WGS) entry which is preliminary data.</text>
</comment>
<dbReference type="Pfam" id="PF03364">
    <property type="entry name" value="Polyketide_cyc"/>
    <property type="match status" value="1"/>
</dbReference>
<dbReference type="EMBL" id="VFQX01000019">
    <property type="protein sequence ID" value="KAF0980276.1"/>
    <property type="molecule type" value="Genomic_DNA"/>
</dbReference>
<organism evidence="2 3">
    <name type="scientific">Naegleria fowleri</name>
    <name type="common">Brain eating amoeba</name>
    <dbReference type="NCBI Taxonomy" id="5763"/>
    <lineage>
        <taxon>Eukaryota</taxon>
        <taxon>Discoba</taxon>
        <taxon>Heterolobosea</taxon>
        <taxon>Tetramitia</taxon>
        <taxon>Eutetramitia</taxon>
        <taxon>Vahlkampfiidae</taxon>
        <taxon>Naegleria</taxon>
    </lineage>
</organism>
<evidence type="ECO:0000313" key="2">
    <source>
        <dbReference type="EMBL" id="KAF0980276.1"/>
    </source>
</evidence>
<feature type="domain" description="Coenzyme Q-binding protein COQ10 START" evidence="1">
    <location>
        <begin position="31"/>
        <end position="156"/>
    </location>
</feature>
<proteinExistence type="predicted"/>
<dbReference type="SUPFAM" id="SSF55961">
    <property type="entry name" value="Bet v1-like"/>
    <property type="match status" value="1"/>
</dbReference>
<dbReference type="OMA" id="CEKYTEF"/>
<sequence length="165" mass="18648">MLNWLWGGSETKEENPLGGGATEKIIFEGVTVEECLEVICDCEKYTEFIEGCVEAKTTKVYEDGSFDVFWKASVGGIINTEYTLRLKKEGNDGFGWVETSHGPFKLNRGNWKLVDLGNGNVEATYSVNMELNIWVPSLLRDFLIGTGLPRTLKAFKKRIEERKKQ</sequence>
<dbReference type="RefSeq" id="XP_044564989.1">
    <property type="nucleotide sequence ID" value="XM_044704126.1"/>
</dbReference>
<protein>
    <recommendedName>
        <fullName evidence="1">Coenzyme Q-binding protein COQ10 START domain-containing protein</fullName>
    </recommendedName>
</protein>
<accession>A0A6A5BY40</accession>